<sequence>MNIQVKNIDIDEAGCGQAIAFTALLTVNDRVVALLRDQGKGAGIEVMPLRPADGPLLGQVARCCALHYTLRPTVIDPSDPSYHRQSALQHFVEHQVYQCIQRRMIWRLDAQLAAAMEKAIVYGRLDGDLRYHPLHASIDYLLTSTQGSRILEQALKGIVPYLQPGEYVINQNIPFFLLMAMLQ</sequence>
<proteinExistence type="predicted"/>
<evidence type="ECO:0000313" key="1">
    <source>
        <dbReference type="EMBL" id="UPK68041.1"/>
    </source>
</evidence>
<reference evidence="1 2" key="1">
    <citation type="submission" date="2022-04" db="EMBL/GenBank/DDBJ databases">
        <title>The arsenic-methylating capacity of Chitinophaga filiformis YT5 during chitin decomposition.</title>
        <authorList>
            <person name="Chen G."/>
            <person name="Liang Y."/>
        </authorList>
    </citation>
    <scope>NUCLEOTIDE SEQUENCE [LARGE SCALE GENOMIC DNA]</scope>
    <source>
        <strain evidence="1 2">YT5</strain>
    </source>
</reference>
<dbReference type="Proteomes" id="UP000830198">
    <property type="component" value="Chromosome"/>
</dbReference>
<protein>
    <submittedName>
        <fullName evidence="1">Uncharacterized protein</fullName>
    </submittedName>
</protein>
<dbReference type="RefSeq" id="WP_247810382.1">
    <property type="nucleotide sequence ID" value="NZ_CP095855.1"/>
</dbReference>
<dbReference type="EMBL" id="CP095855">
    <property type="protein sequence ID" value="UPK68041.1"/>
    <property type="molecule type" value="Genomic_DNA"/>
</dbReference>
<organism evidence="1 2">
    <name type="scientific">Chitinophaga filiformis</name>
    <name type="common">Myxococcus filiformis</name>
    <name type="synonym">Flexibacter filiformis</name>
    <dbReference type="NCBI Taxonomy" id="104663"/>
    <lineage>
        <taxon>Bacteria</taxon>
        <taxon>Pseudomonadati</taxon>
        <taxon>Bacteroidota</taxon>
        <taxon>Chitinophagia</taxon>
        <taxon>Chitinophagales</taxon>
        <taxon>Chitinophagaceae</taxon>
        <taxon>Chitinophaga</taxon>
    </lineage>
</organism>
<accession>A0ABY4I029</accession>
<evidence type="ECO:0000313" key="2">
    <source>
        <dbReference type="Proteomes" id="UP000830198"/>
    </source>
</evidence>
<gene>
    <name evidence="1" type="ORF">MYF79_24110</name>
</gene>
<keyword evidence="2" id="KW-1185">Reference proteome</keyword>
<name>A0ABY4I029_CHIFI</name>